<protein>
    <submittedName>
        <fullName evidence="1">Uncharacterized protein</fullName>
    </submittedName>
</protein>
<dbReference type="Proteomes" id="UP000179524">
    <property type="component" value="Unassembled WGS sequence"/>
</dbReference>
<gene>
    <name evidence="1" type="ORF">BKP37_07410</name>
</gene>
<evidence type="ECO:0000313" key="2">
    <source>
        <dbReference type="Proteomes" id="UP000179524"/>
    </source>
</evidence>
<organism evidence="1 2">
    <name type="scientific">Anaerobacillus alkalilacustris</name>
    <dbReference type="NCBI Taxonomy" id="393763"/>
    <lineage>
        <taxon>Bacteria</taxon>
        <taxon>Bacillati</taxon>
        <taxon>Bacillota</taxon>
        <taxon>Bacilli</taxon>
        <taxon>Bacillales</taxon>
        <taxon>Bacillaceae</taxon>
        <taxon>Anaerobacillus</taxon>
    </lineage>
</organism>
<keyword evidence="2" id="KW-1185">Reference proteome</keyword>
<name>A0A1S2LSZ2_9BACI</name>
<evidence type="ECO:0000313" key="1">
    <source>
        <dbReference type="EMBL" id="OIJ14797.1"/>
    </source>
</evidence>
<sequence length="63" mass="7265">MRRVTAGTIQKVIEVRNLTEVTEFVGVGARYLSFYAYLINVKNQAFTWFLLIKDIGNKLKVNI</sequence>
<reference evidence="1 2" key="1">
    <citation type="submission" date="2016-10" db="EMBL/GenBank/DDBJ databases">
        <title>Draft genome sequences of four alkaliphilic bacteria belonging to the Anaerobacillus genus.</title>
        <authorList>
            <person name="Bassil N.M."/>
            <person name="Lloyd J.R."/>
        </authorList>
    </citation>
    <scope>NUCLEOTIDE SEQUENCE [LARGE SCALE GENOMIC DNA]</scope>
    <source>
        <strain evidence="1 2">DSM 18345</strain>
    </source>
</reference>
<dbReference type="AlphaFoldDB" id="A0A1S2LSZ2"/>
<dbReference type="EMBL" id="MLQR01000016">
    <property type="protein sequence ID" value="OIJ14797.1"/>
    <property type="molecule type" value="Genomic_DNA"/>
</dbReference>
<proteinExistence type="predicted"/>
<comment type="caution">
    <text evidence="1">The sequence shown here is derived from an EMBL/GenBank/DDBJ whole genome shotgun (WGS) entry which is preliminary data.</text>
</comment>
<accession>A0A1S2LSZ2</accession>